<evidence type="ECO:0000259" key="1">
    <source>
        <dbReference type="Pfam" id="PF01370"/>
    </source>
</evidence>
<feature type="domain" description="NAD-dependent epimerase/dehydratase" evidence="1">
    <location>
        <begin position="3"/>
        <end position="115"/>
    </location>
</feature>
<dbReference type="SUPFAM" id="SSF51735">
    <property type="entry name" value="NAD(P)-binding Rossmann-fold domains"/>
    <property type="match status" value="1"/>
</dbReference>
<dbReference type="EMBL" id="CP053069">
    <property type="protein sequence ID" value="QJR11252.1"/>
    <property type="molecule type" value="Genomic_DNA"/>
</dbReference>
<reference evidence="2 3" key="1">
    <citation type="submission" date="2020-04" db="EMBL/GenBank/DDBJ databases">
        <title>Usitatibacter rugosus gen. nov., sp. nov. and Usitatibacter palustris sp. nov., novel members of Usitatibacteraceae fam. nov. within the order Nitrosomonadales isolated from soil.</title>
        <authorList>
            <person name="Huber K.J."/>
            <person name="Neumann-Schaal M."/>
            <person name="Geppert A."/>
            <person name="Luckner M."/>
            <person name="Wanner G."/>
            <person name="Overmann J."/>
        </authorList>
    </citation>
    <scope>NUCLEOTIDE SEQUENCE [LARGE SCALE GENOMIC DNA]</scope>
    <source>
        <strain evidence="2 3">0125_3</strain>
    </source>
</reference>
<keyword evidence="3" id="KW-1185">Reference proteome</keyword>
<name>A0A6M4GW52_9PROT</name>
<dbReference type="InterPro" id="IPR001509">
    <property type="entry name" value="Epimerase_deHydtase"/>
</dbReference>
<dbReference type="RefSeq" id="WP_171092451.1">
    <property type="nucleotide sequence ID" value="NZ_CP053069.1"/>
</dbReference>
<dbReference type="GO" id="GO:0005737">
    <property type="term" value="C:cytoplasm"/>
    <property type="evidence" value="ECO:0007669"/>
    <property type="project" value="TreeGrafter"/>
</dbReference>
<protein>
    <recommendedName>
        <fullName evidence="1">NAD-dependent epimerase/dehydratase domain-containing protein</fullName>
    </recommendedName>
</protein>
<dbReference type="AlphaFoldDB" id="A0A6M4GW52"/>
<dbReference type="Pfam" id="PF01370">
    <property type="entry name" value="Epimerase"/>
    <property type="match status" value="1"/>
</dbReference>
<dbReference type="Gene3D" id="3.40.50.720">
    <property type="entry name" value="NAD(P)-binding Rossmann-like Domain"/>
    <property type="match status" value="1"/>
</dbReference>
<gene>
    <name evidence="2" type="ORF">DSM104443_02325</name>
</gene>
<dbReference type="PANTHER" id="PTHR48079:SF6">
    <property type="entry name" value="NAD(P)-BINDING DOMAIN-CONTAINING PROTEIN-RELATED"/>
    <property type="match status" value="1"/>
</dbReference>
<dbReference type="PANTHER" id="PTHR48079">
    <property type="entry name" value="PROTEIN YEEZ"/>
    <property type="match status" value="1"/>
</dbReference>
<dbReference type="KEGG" id="uru:DSM104443_02325"/>
<dbReference type="InterPro" id="IPR036291">
    <property type="entry name" value="NAD(P)-bd_dom_sf"/>
</dbReference>
<dbReference type="Proteomes" id="UP000501534">
    <property type="component" value="Chromosome"/>
</dbReference>
<proteinExistence type="predicted"/>
<sequence>MRIFLAGATGLIGIRLLPLMRAEGHVVAGMTRTPAKIEALRAAGVTPVLCDLFDAKALATAVTDFQPDLVVHQVTDLPDELEKLADFLSRNDRVRSEGTRNLLDAAKAAKAPGFLAQSIAWRTGPGTGPVIDAHENAVVAAGGRVLRYGLFYGPETYFDKEPPPAPRIHVDDAARRTMPFLTGPQGIFTITEGDIAP</sequence>
<evidence type="ECO:0000313" key="3">
    <source>
        <dbReference type="Proteomes" id="UP000501534"/>
    </source>
</evidence>
<dbReference type="GO" id="GO:0004029">
    <property type="term" value="F:aldehyde dehydrogenase (NAD+) activity"/>
    <property type="evidence" value="ECO:0007669"/>
    <property type="project" value="TreeGrafter"/>
</dbReference>
<evidence type="ECO:0000313" key="2">
    <source>
        <dbReference type="EMBL" id="QJR11252.1"/>
    </source>
</evidence>
<accession>A0A6M4GW52</accession>
<dbReference type="InterPro" id="IPR051783">
    <property type="entry name" value="NAD(P)-dependent_oxidoreduct"/>
</dbReference>
<organism evidence="2 3">
    <name type="scientific">Usitatibacter rugosus</name>
    <dbReference type="NCBI Taxonomy" id="2732067"/>
    <lineage>
        <taxon>Bacteria</taxon>
        <taxon>Pseudomonadati</taxon>
        <taxon>Pseudomonadota</taxon>
        <taxon>Betaproteobacteria</taxon>
        <taxon>Nitrosomonadales</taxon>
        <taxon>Usitatibacteraceae</taxon>
        <taxon>Usitatibacter</taxon>
    </lineage>
</organism>